<dbReference type="AlphaFoldDB" id="A0A4Q7X8T2"/>
<proteinExistence type="predicted"/>
<dbReference type="EMBL" id="SHKR01000011">
    <property type="protein sequence ID" value="RZU19484.1"/>
    <property type="molecule type" value="Genomic_DNA"/>
</dbReference>
<gene>
    <name evidence="1" type="ORF">EV645_1695</name>
</gene>
<reference evidence="1 2" key="1">
    <citation type="journal article" date="2015" name="Stand. Genomic Sci.">
        <title>Genomic Encyclopedia of Bacterial and Archaeal Type Strains, Phase III: the genomes of soil and plant-associated and newly described type strains.</title>
        <authorList>
            <person name="Whitman W.B."/>
            <person name="Woyke T."/>
            <person name="Klenk H.P."/>
            <person name="Zhou Y."/>
            <person name="Lilburn T.G."/>
            <person name="Beck B.J."/>
            <person name="De Vos P."/>
            <person name="Vandamme P."/>
            <person name="Eisen J.A."/>
            <person name="Garrity G."/>
            <person name="Hugenholtz P."/>
            <person name="Kyrpides N.C."/>
        </authorList>
    </citation>
    <scope>NUCLEOTIDE SEQUENCE [LARGE SCALE GENOMIC DNA]</scope>
    <source>
        <strain evidence="1 2">VKM Ac-2540</strain>
    </source>
</reference>
<evidence type="ECO:0000313" key="2">
    <source>
        <dbReference type="Proteomes" id="UP000292027"/>
    </source>
</evidence>
<organism evidence="1 2">
    <name type="scientific">Kribbella rubisoli</name>
    <dbReference type="NCBI Taxonomy" id="3075929"/>
    <lineage>
        <taxon>Bacteria</taxon>
        <taxon>Bacillati</taxon>
        <taxon>Actinomycetota</taxon>
        <taxon>Actinomycetes</taxon>
        <taxon>Propionibacteriales</taxon>
        <taxon>Kribbellaceae</taxon>
        <taxon>Kribbella</taxon>
    </lineage>
</organism>
<dbReference type="RefSeq" id="WP_198681518.1">
    <property type="nucleotide sequence ID" value="NZ_SHKR01000011.1"/>
</dbReference>
<comment type="caution">
    <text evidence="1">The sequence shown here is derived from an EMBL/GenBank/DDBJ whole genome shotgun (WGS) entry which is preliminary data.</text>
</comment>
<evidence type="ECO:0000313" key="1">
    <source>
        <dbReference type="EMBL" id="RZU19484.1"/>
    </source>
</evidence>
<name>A0A4Q7X8T2_9ACTN</name>
<accession>A0A4Q7X8T2</accession>
<dbReference type="Proteomes" id="UP000292027">
    <property type="component" value="Unassembled WGS sequence"/>
</dbReference>
<sequence>MKTLAEGRWDGGELPGVPGFVGSAFNPMVVAAAERCLAQVDTEPLTGIVLVSEGDRAGAEHVKQAVADGKRIGPLYFFQSVPNSIAGWIAAKWELRGPVVCVTNGGPDEAELLLADGDAEQVLIVQVTADRAFAQIVSGGDPT</sequence>
<protein>
    <recommendedName>
        <fullName evidence="3">Beta-ketoacyl synthase N-terminal domain-containing protein</fullName>
    </recommendedName>
</protein>
<evidence type="ECO:0008006" key="3">
    <source>
        <dbReference type="Google" id="ProtNLM"/>
    </source>
</evidence>
<keyword evidence="2" id="KW-1185">Reference proteome</keyword>